<dbReference type="InterPro" id="IPR016024">
    <property type="entry name" value="ARM-type_fold"/>
</dbReference>
<protein>
    <recommendedName>
        <fullName evidence="1">Importin N-terminal domain-containing protein</fullName>
    </recommendedName>
</protein>
<dbReference type="VEuPathDB" id="FungiDB:HGUI_01655"/>
<evidence type="ECO:0000313" key="2">
    <source>
        <dbReference type="EMBL" id="SGZ39455.1"/>
    </source>
</evidence>
<dbReference type="EMBL" id="FQNF01000024">
    <property type="protein sequence ID" value="SGZ39455.1"/>
    <property type="molecule type" value="Genomic_DNA"/>
</dbReference>
<accession>A0A1L0CXA0</accession>
<feature type="domain" description="Importin N-terminal" evidence="1">
    <location>
        <begin position="23"/>
        <end position="92"/>
    </location>
</feature>
<keyword evidence="3" id="KW-1185">Reference proteome</keyword>
<proteinExistence type="predicted"/>
<dbReference type="AlphaFoldDB" id="A0A1L0CXA0"/>
<reference evidence="3" key="1">
    <citation type="submission" date="2016-11" db="EMBL/GenBank/DDBJ databases">
        <authorList>
            <person name="Guldener U."/>
        </authorList>
    </citation>
    <scope>NUCLEOTIDE SEQUENCE [LARGE SCALE GENOMIC DNA]</scope>
</reference>
<dbReference type="GO" id="GO:0031267">
    <property type="term" value="F:small GTPase binding"/>
    <property type="evidence" value="ECO:0007669"/>
    <property type="project" value="InterPro"/>
</dbReference>
<dbReference type="SMART" id="SM00913">
    <property type="entry name" value="IBN_N"/>
    <property type="match status" value="1"/>
</dbReference>
<dbReference type="PROSITE" id="PS50166">
    <property type="entry name" value="IMPORTIN_B_NT"/>
    <property type="match status" value="1"/>
</dbReference>
<dbReference type="GO" id="GO:0051170">
    <property type="term" value="P:import into nucleus"/>
    <property type="evidence" value="ECO:0007669"/>
    <property type="project" value="UniProtKB-ARBA"/>
</dbReference>
<dbReference type="Proteomes" id="UP000183365">
    <property type="component" value="Unassembled WGS sequence"/>
</dbReference>
<organism evidence="2 3">
    <name type="scientific">Hanseniaspora guilliermondii</name>
    <dbReference type="NCBI Taxonomy" id="56406"/>
    <lineage>
        <taxon>Eukaryota</taxon>
        <taxon>Fungi</taxon>
        <taxon>Dikarya</taxon>
        <taxon>Ascomycota</taxon>
        <taxon>Saccharomycotina</taxon>
        <taxon>Saccharomycetes</taxon>
        <taxon>Saccharomycodales</taxon>
        <taxon>Saccharomycodaceae</taxon>
        <taxon>Hanseniaspora</taxon>
    </lineage>
</organism>
<dbReference type="GO" id="GO:0005634">
    <property type="term" value="C:nucleus"/>
    <property type="evidence" value="ECO:0007669"/>
    <property type="project" value="UniProtKB-ARBA"/>
</dbReference>
<dbReference type="OrthoDB" id="3972373at2759"/>
<dbReference type="InterPro" id="IPR011989">
    <property type="entry name" value="ARM-like"/>
</dbReference>
<evidence type="ECO:0000313" key="3">
    <source>
        <dbReference type="Proteomes" id="UP000183365"/>
    </source>
</evidence>
<dbReference type="GO" id="GO:0006886">
    <property type="term" value="P:intracellular protein transport"/>
    <property type="evidence" value="ECO:0007669"/>
    <property type="project" value="InterPro"/>
</dbReference>
<name>A0A1L0CXA0_9ASCO</name>
<dbReference type="SUPFAM" id="SSF48371">
    <property type="entry name" value="ARM repeat"/>
    <property type="match status" value="1"/>
</dbReference>
<gene>
    <name evidence="2" type="ORF">HGUI_01655</name>
</gene>
<sequence>MNNDFISLLQNCQSPDKTTRESAESFLLSQASENSNLIISSLLDVVANIDDNSIKLFSLLTMRKLISLYWTEGISFDLKQQVKSAVLAIALVGKDNKNIKNCSRYIIIQICTYEFPEEWTELTDQIFAYMTNVDTVYNGLLLLNEMCEDIITFDIFFDEKYLIYSKVFEFLNSFVTTNYDILNEIIKLFTNSINFYKLIGEINNSYHQKMNEFLVVLNQKIIENFNRKFLITEDFLSCLKTYFDFLQFLILEFKQSLTVDQIKLIIFQGVSYLKWLNDIYQNDKSTYEDNQVFNSLVINIIAYLKIGSKFKKFKALLAEEYEHIVDILISFNIISSDKKESLVDINEIIEDCLDRDMNLNKYEIRDQIEEFFYNDIALQSLLFHKLSSYQEDYENLLTMLTYCIDENSQNIQLLKKNILMKMFAGVEQLDDLIVFRLLYLTSMIKNDSKIIFSAYNAVINLINKNTFIDFSIYWFITKNLDQLSTTIDYNIELKIIKGLQTLIDEVDTEKYHTLIEMILQLSERDFTSWNSNDIKLINFDIFESILKICSIDNNQDLGASAIYEDLEVILQNVLASVDANNSYHLEFCNKYMANLIPLLDTTCTYFTRKLSLMILNSLIKNWYVDEHQFLPIMVINYILDPLVKLINYTLNDTDDSLIDDMVTVLNVIIKKTNDNDIQNFESILNILSNILDLGGHRCEKLGTLTITVVSKLPKRSIAEVLDEIVLKIIKLFISEGNGNNFKILENLNKFICYIFINDVNYVMNLFKNKVSENEVVLFFEKWFDIFESIRGVFSIKCNIISFINTFNYNELNMILVKGPIKSNPLLSGDRVITRSMSKRMTIEYELIPLYQKILTILSNECLMLISNQKESFETVDCENEEDDDDEWEDVGTNVDYTQLNDLLKYSIENEEEYSEEDIPEDEDIIDGVEITKKSNLQVIIVFLKTIAQSHEFETYFKTLSKDQQNDLINALL</sequence>
<dbReference type="InterPro" id="IPR001494">
    <property type="entry name" value="Importin-beta_N"/>
</dbReference>
<dbReference type="Gene3D" id="1.25.10.10">
    <property type="entry name" value="Leucine-rich Repeat Variant"/>
    <property type="match status" value="1"/>
</dbReference>
<evidence type="ECO:0000259" key="1">
    <source>
        <dbReference type="PROSITE" id="PS50166"/>
    </source>
</evidence>